<dbReference type="Proteomes" id="UP001281761">
    <property type="component" value="Unassembled WGS sequence"/>
</dbReference>
<gene>
    <name evidence="1" type="ORF">BLNAU_20523</name>
</gene>
<name>A0ABQ9WYH9_9EUKA</name>
<sequence>MCHEFTGTNATLWIGIERLKSEPVFKSTNNMTIHHLAIVAPQSITGDVECHPLIKTTKAHLTVDSVTFQQSSFAGAINVIFLEATKSNIDLVDCAFQHIKTQVVLLKVSVESGNTVNMAGITFSDIDLSVTQNISLVTVGRNVEEFVTRHVKRKTVELHFSSKRKKVSNLCLSHVSTFDYLSKFSFIIPYQDFYIIVEHILQLFS</sequence>
<evidence type="ECO:0000313" key="2">
    <source>
        <dbReference type="Proteomes" id="UP001281761"/>
    </source>
</evidence>
<organism evidence="1 2">
    <name type="scientific">Blattamonas nauphoetae</name>
    <dbReference type="NCBI Taxonomy" id="2049346"/>
    <lineage>
        <taxon>Eukaryota</taxon>
        <taxon>Metamonada</taxon>
        <taxon>Preaxostyla</taxon>
        <taxon>Oxymonadida</taxon>
        <taxon>Blattamonas</taxon>
    </lineage>
</organism>
<evidence type="ECO:0000313" key="1">
    <source>
        <dbReference type="EMBL" id="KAK2944569.1"/>
    </source>
</evidence>
<comment type="caution">
    <text evidence="1">The sequence shown here is derived from an EMBL/GenBank/DDBJ whole genome shotgun (WGS) entry which is preliminary data.</text>
</comment>
<dbReference type="EMBL" id="JARBJD010000293">
    <property type="protein sequence ID" value="KAK2944569.1"/>
    <property type="molecule type" value="Genomic_DNA"/>
</dbReference>
<reference evidence="1 2" key="1">
    <citation type="journal article" date="2022" name="bioRxiv">
        <title>Genomics of Preaxostyla Flagellates Illuminates Evolutionary Transitions and the Path Towards Mitochondrial Loss.</title>
        <authorList>
            <person name="Novak L.V.F."/>
            <person name="Treitli S.C."/>
            <person name="Pyrih J."/>
            <person name="Halakuc P."/>
            <person name="Pipaliya S.V."/>
            <person name="Vacek V."/>
            <person name="Brzon O."/>
            <person name="Soukal P."/>
            <person name="Eme L."/>
            <person name="Dacks J.B."/>
            <person name="Karnkowska A."/>
            <person name="Elias M."/>
            <person name="Hampl V."/>
        </authorList>
    </citation>
    <scope>NUCLEOTIDE SEQUENCE [LARGE SCALE GENOMIC DNA]</scope>
    <source>
        <strain evidence="1">NAU3</strain>
        <tissue evidence="1">Gut</tissue>
    </source>
</reference>
<proteinExistence type="predicted"/>
<protein>
    <submittedName>
        <fullName evidence="1">Uncharacterized protein</fullName>
    </submittedName>
</protein>
<keyword evidence="2" id="KW-1185">Reference proteome</keyword>
<accession>A0ABQ9WYH9</accession>